<feature type="domain" description="ER-bound oxygenase mpaB/mpaB'/Rubber oxygenase catalytic" evidence="1">
    <location>
        <begin position="36"/>
        <end position="227"/>
    </location>
</feature>
<dbReference type="EC" id="1.-.-.-" evidence="2"/>
<dbReference type="InterPro" id="IPR018713">
    <property type="entry name" value="MPAB/Lcp_cat_dom"/>
</dbReference>
<dbReference type="RefSeq" id="WP_311722890.1">
    <property type="nucleotide sequence ID" value="NZ_JAVRFD010000002.1"/>
</dbReference>
<dbReference type="PANTHER" id="PTHR36124:SF1">
    <property type="entry name" value="ER-BOUND OXYGENASE MPAB_MPAB'_RUBBER OXYGENASE CATALYTIC DOMAIN-CONTAINING PROTEIN"/>
    <property type="match status" value="1"/>
</dbReference>
<dbReference type="PANTHER" id="PTHR36124">
    <property type="match status" value="1"/>
</dbReference>
<dbReference type="GO" id="GO:0016491">
    <property type="term" value="F:oxidoreductase activity"/>
    <property type="evidence" value="ECO:0007669"/>
    <property type="project" value="UniProtKB-KW"/>
</dbReference>
<keyword evidence="3" id="KW-1185">Reference proteome</keyword>
<proteinExistence type="predicted"/>
<sequence>MKSSEEEAQVAYRRLALVDFPEDLRLGLNLGFYRTFAVPTIAKVLVGTGKMTRNPRARAKATGELMYTLIEHGLDSSAGREAVAALNRLHSGLPVGEEEFVYVLAAFCVAPVRWIDRRGWRATTTDEKNAAYGFYAGLAERMHINLLPRSYSELASWMDRFEEEHFAVTGEGQALMDATRCLLAARFPSPVAPLVRLGADTLLDERLRAGVGAARPPAVIRGLVTVALWARAGRLRRRNRPTA</sequence>
<dbReference type="Pfam" id="PF09995">
    <property type="entry name" value="MPAB_Lcp_cat"/>
    <property type="match status" value="1"/>
</dbReference>
<evidence type="ECO:0000313" key="2">
    <source>
        <dbReference type="EMBL" id="MDT0542563.1"/>
    </source>
</evidence>
<dbReference type="EMBL" id="JAVRFD010000002">
    <property type="protein sequence ID" value="MDT0542563.1"/>
    <property type="molecule type" value="Genomic_DNA"/>
</dbReference>
<organism evidence="2 3">
    <name type="scientific">Streptomyces lonegramiae</name>
    <dbReference type="NCBI Taxonomy" id="3075524"/>
    <lineage>
        <taxon>Bacteria</taxon>
        <taxon>Bacillati</taxon>
        <taxon>Actinomycetota</taxon>
        <taxon>Actinomycetes</taxon>
        <taxon>Kitasatosporales</taxon>
        <taxon>Streptomycetaceae</taxon>
        <taxon>Streptomyces</taxon>
    </lineage>
</organism>
<evidence type="ECO:0000313" key="3">
    <source>
        <dbReference type="Proteomes" id="UP001180754"/>
    </source>
</evidence>
<reference evidence="2" key="1">
    <citation type="submission" date="2024-05" db="EMBL/GenBank/DDBJ databases">
        <title>30 novel species of actinomycetes from the DSMZ collection.</title>
        <authorList>
            <person name="Nouioui I."/>
        </authorList>
    </citation>
    <scope>NUCLEOTIDE SEQUENCE</scope>
    <source>
        <strain evidence="2">DSM 41529</strain>
    </source>
</reference>
<comment type="caution">
    <text evidence="2">The sequence shown here is derived from an EMBL/GenBank/DDBJ whole genome shotgun (WGS) entry which is preliminary data.</text>
</comment>
<protein>
    <submittedName>
        <fullName evidence="2">Oxygenase MpaB family protein</fullName>
        <ecNumber evidence="2">1.-.-.-</ecNumber>
    </submittedName>
</protein>
<accession>A0ABU2XCD3</accession>
<keyword evidence="2" id="KW-0560">Oxidoreductase</keyword>
<dbReference type="Proteomes" id="UP001180754">
    <property type="component" value="Unassembled WGS sequence"/>
</dbReference>
<gene>
    <name evidence="2" type="ORF">RND15_07520</name>
</gene>
<name>A0ABU2XCD3_9ACTN</name>
<dbReference type="InterPro" id="IPR046366">
    <property type="entry name" value="MPAB"/>
</dbReference>
<evidence type="ECO:0000259" key="1">
    <source>
        <dbReference type="Pfam" id="PF09995"/>
    </source>
</evidence>